<evidence type="ECO:0000313" key="1">
    <source>
        <dbReference type="EMBL" id="RAP36049.1"/>
    </source>
</evidence>
<organism evidence="1 2">
    <name type="scientific">Legionella quinlivanii</name>
    <dbReference type="NCBI Taxonomy" id="45073"/>
    <lineage>
        <taxon>Bacteria</taxon>
        <taxon>Pseudomonadati</taxon>
        <taxon>Pseudomonadota</taxon>
        <taxon>Gammaproteobacteria</taxon>
        <taxon>Legionellales</taxon>
        <taxon>Legionellaceae</taxon>
        <taxon>Legionella</taxon>
    </lineage>
</organism>
<comment type="caution">
    <text evidence="1">The sequence shown here is derived from an EMBL/GenBank/DDBJ whole genome shotgun (WGS) entry which is preliminary data.</text>
</comment>
<evidence type="ECO:0000313" key="2">
    <source>
        <dbReference type="Proteomes" id="UP000249458"/>
    </source>
</evidence>
<sequence length="188" mass="21597">MPSSERASEKRDFNLRSQKKKSAIAVKSEQISQSISYDHFCAELLAEAKHVNETHNGIPQCSGAQFKIALIGFGDRQRLEMQINPDLKVDLPEKFEVDMNAGFDWLDLAVSYGSEEAKKYFRLHIQEPFFRQAYCEYRTHRADNHLEQLADRKPGFFNESLKHAKAATHLWQLANSGSHQLQDGPQFK</sequence>
<dbReference type="RefSeq" id="WP_112219974.1">
    <property type="nucleotide sequence ID" value="NZ_MVJN01000007.1"/>
</dbReference>
<name>A0A364LI83_9GAMM</name>
<proteinExistence type="predicted"/>
<protein>
    <submittedName>
        <fullName evidence="1">Uncharacterized protein</fullName>
    </submittedName>
</protein>
<accession>A0A364LI83</accession>
<dbReference type="Proteomes" id="UP000249458">
    <property type="component" value="Unassembled WGS sequence"/>
</dbReference>
<dbReference type="EMBL" id="MVJN01000007">
    <property type="protein sequence ID" value="RAP36049.1"/>
    <property type="molecule type" value="Genomic_DNA"/>
</dbReference>
<gene>
    <name evidence="1" type="ORF">B1207_10785</name>
</gene>
<dbReference type="AlphaFoldDB" id="A0A364LI83"/>
<reference evidence="1 2" key="1">
    <citation type="submission" date="2017-02" db="EMBL/GenBank/DDBJ databases">
        <title>Legionella quilivanii strain from human: case report and whole genome sequencing analysis.</title>
        <authorList>
            <person name="Lalancette C."/>
            <person name="Leduc J.-M."/>
            <person name="Levesque S."/>
            <person name="Fournier E."/>
            <person name="Saoud J."/>
            <person name="Faucher S.P."/>
            <person name="Bernard K."/>
            <person name="Martineau C."/>
            <person name="Longtin J."/>
        </authorList>
    </citation>
    <scope>NUCLEOTIDE SEQUENCE [LARGE SCALE GENOMIC DNA]</scope>
    <source>
        <strain evidence="1 2">ID143958</strain>
    </source>
</reference>